<keyword evidence="5 8" id="KW-0812">Transmembrane</keyword>
<evidence type="ECO:0000256" key="6">
    <source>
        <dbReference type="ARBA" id="ARBA00022989"/>
    </source>
</evidence>
<organism evidence="9 10">
    <name type="scientific">Rubneribacter badeniensis</name>
    <dbReference type="NCBI Taxonomy" id="2070688"/>
    <lineage>
        <taxon>Bacteria</taxon>
        <taxon>Bacillati</taxon>
        <taxon>Actinomycetota</taxon>
        <taxon>Coriobacteriia</taxon>
        <taxon>Eggerthellales</taxon>
        <taxon>Eggerthellaceae</taxon>
        <taxon>Rubneribacter</taxon>
    </lineage>
</organism>
<comment type="subcellular location">
    <subcellularLocation>
        <location evidence="1">Cell membrane</location>
        <topology evidence="1">Multi-pass membrane protein</topology>
    </subcellularLocation>
</comment>
<protein>
    <submittedName>
        <fullName evidence="9">Uracil permease</fullName>
    </submittedName>
</protein>
<keyword evidence="7 8" id="KW-0472">Membrane</keyword>
<feature type="transmembrane region" description="Helical" evidence="8">
    <location>
        <begin position="333"/>
        <end position="354"/>
    </location>
</feature>
<reference evidence="9 10" key="1">
    <citation type="journal article" date="2018" name="Int. J. Syst. Evol. Microbiol.">
        <title>Rubneribacter badeniensis gen. nov., sp. nov. and Enteroscipio rubneri gen. nov., sp. nov., new members of the Eggerthellaceae isolated from human faeces.</title>
        <authorList>
            <person name="Danylec N."/>
            <person name="Gobl A."/>
            <person name="Stoll D.A."/>
            <person name="Hetzer B."/>
            <person name="Kulling S.E."/>
            <person name="Huch M."/>
        </authorList>
    </citation>
    <scope>NUCLEOTIDE SEQUENCE [LARGE SCALE GENOMIC DNA]</scope>
    <source>
        <strain evidence="9 10">ResAG-85</strain>
    </source>
</reference>
<feature type="transmembrane region" description="Helical" evidence="8">
    <location>
        <begin position="68"/>
        <end position="86"/>
    </location>
</feature>
<proteinExistence type="inferred from homology"/>
<dbReference type="InterPro" id="IPR006043">
    <property type="entry name" value="NCS2"/>
</dbReference>
<feature type="transmembrane region" description="Helical" evidence="8">
    <location>
        <begin position="92"/>
        <end position="114"/>
    </location>
</feature>
<dbReference type="PROSITE" id="PS01116">
    <property type="entry name" value="XANTH_URACIL_PERMASE"/>
    <property type="match status" value="1"/>
</dbReference>
<keyword evidence="10" id="KW-1185">Reference proteome</keyword>
<accession>A0A2K2U6E3</accession>
<evidence type="ECO:0000256" key="2">
    <source>
        <dbReference type="ARBA" id="ARBA00008821"/>
    </source>
</evidence>
<evidence type="ECO:0000256" key="3">
    <source>
        <dbReference type="ARBA" id="ARBA00022448"/>
    </source>
</evidence>
<feature type="transmembrane region" description="Helical" evidence="8">
    <location>
        <begin position="184"/>
        <end position="208"/>
    </location>
</feature>
<dbReference type="EMBL" id="PPEL01000014">
    <property type="protein sequence ID" value="PNV65871.1"/>
    <property type="molecule type" value="Genomic_DNA"/>
</dbReference>
<comment type="caution">
    <text evidence="9">The sequence shown here is derived from an EMBL/GenBank/DDBJ whole genome shotgun (WGS) entry which is preliminary data.</text>
</comment>
<dbReference type="RefSeq" id="WP_103262714.1">
    <property type="nucleotide sequence ID" value="NZ_PPEL01000014.1"/>
</dbReference>
<feature type="transmembrane region" description="Helical" evidence="8">
    <location>
        <begin position="366"/>
        <end position="386"/>
    </location>
</feature>
<keyword evidence="6 8" id="KW-1133">Transmembrane helix</keyword>
<sequence>MSERKAIPVDAKLPAPQACALGLQHFLSMFGATVLVPLLMGFSPSVSVMCSGLGTIIYLLCTKQRIPSYLGPSFSFIGPIVAASAVCGPSGVGSGIVAAGLVFAVIAFVIWRVGTRWIDALVPTPVMAAIIIVIGCGLAATAVSEAFLDGAGNPRPWQEITVAFVALLVVVACTCFGKRLLGTIPVLAGAAVAYALACVFGLVDFSAVAQAPWFGLPEFTFPSFDLGAIALVAPIALVVVIEHIGHLFVIGQMTGVDYGPILHRSILGDGLATVAAGFLGAPPATTFAENIGVMSVTRVYATQIFWYAAGAALVVGGFCPKLGALVGTIPDPVIGGVSIIIFGLIACNGLKMLVENGIDLSDNRTVTVVCAPIVVGVGMQALGAGIPIGDYSLPGLAAAALLGITLNLVLPKGAIKNADPQPTRASKARFLR</sequence>
<evidence type="ECO:0000313" key="9">
    <source>
        <dbReference type="EMBL" id="PNV65871.1"/>
    </source>
</evidence>
<feature type="transmembrane region" description="Helical" evidence="8">
    <location>
        <begin position="392"/>
        <end position="410"/>
    </location>
</feature>
<comment type="similarity">
    <text evidence="2">Belongs to the nucleobase:cation symporter-2 (NCS2) (TC 2.A.40) family.</text>
</comment>
<evidence type="ECO:0000313" key="10">
    <source>
        <dbReference type="Proteomes" id="UP000236488"/>
    </source>
</evidence>
<feature type="transmembrane region" description="Helical" evidence="8">
    <location>
        <begin position="160"/>
        <end position="177"/>
    </location>
</feature>
<dbReference type="PANTHER" id="PTHR42810:SF4">
    <property type="entry name" value="URIC ACID TRANSPORTER UACT"/>
    <property type="match status" value="1"/>
</dbReference>
<dbReference type="GO" id="GO:0005886">
    <property type="term" value="C:plasma membrane"/>
    <property type="evidence" value="ECO:0007669"/>
    <property type="project" value="UniProtKB-SubCell"/>
</dbReference>
<feature type="transmembrane region" description="Helical" evidence="8">
    <location>
        <begin position="34"/>
        <end position="61"/>
    </location>
</feature>
<dbReference type="AlphaFoldDB" id="A0A2K2U6E3"/>
<name>A0A2K2U6E3_9ACTN</name>
<dbReference type="Pfam" id="PF00860">
    <property type="entry name" value="Xan_ur_permease"/>
    <property type="match status" value="1"/>
</dbReference>
<feature type="transmembrane region" description="Helical" evidence="8">
    <location>
        <begin position="304"/>
        <end position="327"/>
    </location>
</feature>
<keyword evidence="3" id="KW-0813">Transport</keyword>
<dbReference type="Proteomes" id="UP000236488">
    <property type="component" value="Unassembled WGS sequence"/>
</dbReference>
<evidence type="ECO:0000256" key="4">
    <source>
        <dbReference type="ARBA" id="ARBA00022475"/>
    </source>
</evidence>
<dbReference type="PANTHER" id="PTHR42810">
    <property type="entry name" value="PURINE PERMEASE C1399.01C-RELATED"/>
    <property type="match status" value="1"/>
</dbReference>
<dbReference type="InterPro" id="IPR006042">
    <property type="entry name" value="Xan_ur_permease"/>
</dbReference>
<dbReference type="NCBIfam" id="TIGR00801">
    <property type="entry name" value="ncs2"/>
    <property type="match status" value="1"/>
</dbReference>
<keyword evidence="4" id="KW-1003">Cell membrane</keyword>
<evidence type="ECO:0000256" key="7">
    <source>
        <dbReference type="ARBA" id="ARBA00023136"/>
    </source>
</evidence>
<feature type="transmembrane region" description="Helical" evidence="8">
    <location>
        <begin position="228"/>
        <end position="250"/>
    </location>
</feature>
<evidence type="ECO:0000256" key="5">
    <source>
        <dbReference type="ARBA" id="ARBA00022692"/>
    </source>
</evidence>
<dbReference type="GO" id="GO:0042907">
    <property type="term" value="F:xanthine transmembrane transporter activity"/>
    <property type="evidence" value="ECO:0007669"/>
    <property type="project" value="TreeGrafter"/>
</dbReference>
<feature type="transmembrane region" description="Helical" evidence="8">
    <location>
        <begin position="126"/>
        <end position="148"/>
    </location>
</feature>
<evidence type="ECO:0000256" key="1">
    <source>
        <dbReference type="ARBA" id="ARBA00004651"/>
    </source>
</evidence>
<evidence type="ECO:0000256" key="8">
    <source>
        <dbReference type="SAM" id="Phobius"/>
    </source>
</evidence>
<gene>
    <name evidence="9" type="ORF">C2L80_04185</name>
</gene>